<proteinExistence type="predicted"/>
<reference evidence="2 3" key="1">
    <citation type="submission" date="2019-03" db="EMBL/GenBank/DDBJ databases">
        <title>Draft genome sequences of novel Actinobacteria.</title>
        <authorList>
            <person name="Sahin N."/>
            <person name="Ay H."/>
            <person name="Saygin H."/>
        </authorList>
    </citation>
    <scope>NUCLEOTIDE SEQUENCE [LARGE SCALE GENOMIC DNA]</scope>
    <source>
        <strain evidence="2 3">H3C3</strain>
    </source>
</reference>
<dbReference type="EMBL" id="SMKU01000318">
    <property type="protein sequence ID" value="TDD69610.1"/>
    <property type="molecule type" value="Genomic_DNA"/>
</dbReference>
<dbReference type="PANTHER" id="PTHR47050:SF1">
    <property type="entry name" value="TETRATRICOPEPTIDE REPEAT PROTEIN 24-LIKE"/>
    <property type="match status" value="1"/>
</dbReference>
<feature type="non-terminal residue" evidence="2">
    <location>
        <position position="581"/>
    </location>
</feature>
<accession>A0A4R5AE91</accession>
<feature type="compositionally biased region" description="Basic and acidic residues" evidence="1">
    <location>
        <begin position="221"/>
        <end position="233"/>
    </location>
</feature>
<comment type="caution">
    <text evidence="2">The sequence shown here is derived from an EMBL/GenBank/DDBJ whole genome shotgun (WGS) entry which is preliminary data.</text>
</comment>
<feature type="region of interest" description="Disordered" evidence="1">
    <location>
        <begin position="214"/>
        <end position="243"/>
    </location>
</feature>
<gene>
    <name evidence="2" type="ORF">E1298_37320</name>
</gene>
<dbReference type="Gene3D" id="3.30.70.1230">
    <property type="entry name" value="Nucleotide cyclase"/>
    <property type="match status" value="1"/>
</dbReference>
<protein>
    <submittedName>
        <fullName evidence="2">Tetratricopeptide repeat protein</fullName>
    </submittedName>
</protein>
<dbReference type="InterPro" id="IPR029787">
    <property type="entry name" value="Nucleotide_cyclase"/>
</dbReference>
<sequence>MAVRAGLYQALYQAFTESGIPWESCYREDRGDGALILVPPSIPKERLAGPLPLRLATLLERHNRQAGHGARIRLRAAVHAGEVHHDDHGVAGTAINTAFRLLDAGPLKHALRRSSGTLALIASDWFYREVVWQSPTCNSDAYRPVPVAVKEMQTKAWIRLPGTREPETERIVRLLALHPGAEISVPAAAALLDLPADRARALLGSLALGEPAPGRYLVPDHTAEPGHADKPGHAAEPGHAAGKDAEGTAAVRRVLAWYLGTADSARRILCPDRVTASLTLLDAPCRPLTFASAAEAQRWCEAERLNLIAAARLAAEDGHHDIAWRLPLALWRFFFLRSPWTDWIEALRTGPDSARCPGDERGVAYALGGLGYVSQSRWRFEESANFFRAARDLFVQVGDRRGEAWALHGLGYACRRLRRFSEAIELHERSLGLSRAVGDQRSIAWALNALGYTHAGLREFSASLDRFQQAHAVARHTERRAQGWALHGLGYAHHGLGLLPPAIDHYRQALDVFSEIGDRAGRGEALYNLGRAHLSAERPDAARDSWVRALTIFEDLQSPQSTGVLARLRSLDTPQLPEPPD</sequence>
<evidence type="ECO:0000313" key="2">
    <source>
        <dbReference type="EMBL" id="TDD69610.1"/>
    </source>
</evidence>
<dbReference type="SUPFAM" id="SSF48452">
    <property type="entry name" value="TPR-like"/>
    <property type="match status" value="1"/>
</dbReference>
<dbReference type="OrthoDB" id="3482507at2"/>
<dbReference type="PANTHER" id="PTHR47050">
    <property type="entry name" value="TETRATRICOPEPTIDE REPEAT PROTEIN 24"/>
    <property type="match status" value="1"/>
</dbReference>
<dbReference type="Gene3D" id="1.25.40.10">
    <property type="entry name" value="Tetratricopeptide repeat domain"/>
    <property type="match status" value="1"/>
</dbReference>
<dbReference type="RefSeq" id="WP_131901880.1">
    <property type="nucleotide sequence ID" value="NZ_SMKU01000318.1"/>
</dbReference>
<dbReference type="InterPro" id="IPR011990">
    <property type="entry name" value="TPR-like_helical_dom_sf"/>
</dbReference>
<organism evidence="2 3">
    <name type="scientific">Actinomadura rubrisoli</name>
    <dbReference type="NCBI Taxonomy" id="2530368"/>
    <lineage>
        <taxon>Bacteria</taxon>
        <taxon>Bacillati</taxon>
        <taxon>Actinomycetota</taxon>
        <taxon>Actinomycetes</taxon>
        <taxon>Streptosporangiales</taxon>
        <taxon>Thermomonosporaceae</taxon>
        <taxon>Actinomadura</taxon>
    </lineage>
</organism>
<dbReference type="Proteomes" id="UP000294513">
    <property type="component" value="Unassembled WGS sequence"/>
</dbReference>
<evidence type="ECO:0000313" key="3">
    <source>
        <dbReference type="Proteomes" id="UP000294513"/>
    </source>
</evidence>
<dbReference type="SUPFAM" id="SSF55073">
    <property type="entry name" value="Nucleotide cyclase"/>
    <property type="match status" value="1"/>
</dbReference>
<dbReference type="InterPro" id="IPR019734">
    <property type="entry name" value="TPR_rpt"/>
</dbReference>
<dbReference type="Pfam" id="PF13424">
    <property type="entry name" value="TPR_12"/>
    <property type="match status" value="2"/>
</dbReference>
<dbReference type="SMART" id="SM00028">
    <property type="entry name" value="TPR"/>
    <property type="match status" value="5"/>
</dbReference>
<keyword evidence="3" id="KW-1185">Reference proteome</keyword>
<evidence type="ECO:0000256" key="1">
    <source>
        <dbReference type="SAM" id="MobiDB-lite"/>
    </source>
</evidence>
<dbReference type="AlphaFoldDB" id="A0A4R5AE91"/>
<name>A0A4R5AE91_9ACTN</name>
<dbReference type="InterPro" id="IPR024812">
    <property type="entry name" value="TPR_24"/>
</dbReference>